<keyword evidence="1" id="KW-1133">Transmembrane helix</keyword>
<name>A0ABN1K4Z9_9FLAO</name>
<protein>
    <recommendedName>
        <fullName evidence="4">PDZ domain-containing protein</fullName>
    </recommendedName>
</protein>
<evidence type="ECO:0008006" key="4">
    <source>
        <dbReference type="Google" id="ProtNLM"/>
    </source>
</evidence>
<dbReference type="PROSITE" id="PS51257">
    <property type="entry name" value="PROKAR_LIPOPROTEIN"/>
    <property type="match status" value="1"/>
</dbReference>
<accession>A0ABN1K4Z9</accession>
<proteinExistence type="predicted"/>
<gene>
    <name evidence="2" type="ORF">GCM10009433_08960</name>
</gene>
<feature type="transmembrane region" description="Helical" evidence="1">
    <location>
        <begin position="12"/>
        <end position="31"/>
    </location>
</feature>
<reference evidence="2 3" key="1">
    <citation type="journal article" date="2019" name="Int. J. Syst. Evol. Microbiol.">
        <title>The Global Catalogue of Microorganisms (GCM) 10K type strain sequencing project: providing services to taxonomists for standard genome sequencing and annotation.</title>
        <authorList>
            <consortium name="The Broad Institute Genomics Platform"/>
            <consortium name="The Broad Institute Genome Sequencing Center for Infectious Disease"/>
            <person name="Wu L."/>
            <person name="Ma J."/>
        </authorList>
    </citation>
    <scope>NUCLEOTIDE SEQUENCE [LARGE SCALE GENOMIC DNA]</scope>
    <source>
        <strain evidence="2 3">JCM 16231</strain>
    </source>
</reference>
<sequence length="378" mass="43808">MKSSYYCSIKILSFIFIISALQGCGLVSMMVDEEFEKVDDTLNLNLNKNGLTFPVLINNNETSLVFDTGSTIPFLYDEKVLNNRKPDKISNFGKVNYFGNKLDFYRTPLSFENDLFKSNNTVFVVLPDLYALNDCSKREVTGGFYGKYFLDKILNLNFEHKKLFILDSLKTTTYTEIESKFFDLIQIQIKLNVNGKSEWFHFDTGNVLYPIIVNQNSEVIKDAKYDFNVKSNRLSLVEKQNSTYYYQNYQINFADEQISSYVISNSGIKENKYNNVGLQFIKNYNWIIDYKNQKVYHKNYNQSRLNPIQVSKGHLNKSAVENGKLVVIQMLDQIENQNYDLGDQILSVNGASITPENICSYQELLNNSDWHILDIETQ</sequence>
<organism evidence="2 3">
    <name type="scientific">Psychroflexus lacisalsi</name>
    <dbReference type="NCBI Taxonomy" id="503928"/>
    <lineage>
        <taxon>Bacteria</taxon>
        <taxon>Pseudomonadati</taxon>
        <taxon>Bacteroidota</taxon>
        <taxon>Flavobacteriia</taxon>
        <taxon>Flavobacteriales</taxon>
        <taxon>Flavobacteriaceae</taxon>
        <taxon>Psychroflexus</taxon>
    </lineage>
</organism>
<keyword evidence="3" id="KW-1185">Reference proteome</keyword>
<dbReference type="Proteomes" id="UP001500185">
    <property type="component" value="Unassembled WGS sequence"/>
</dbReference>
<evidence type="ECO:0000313" key="2">
    <source>
        <dbReference type="EMBL" id="GAA0754924.1"/>
    </source>
</evidence>
<dbReference type="RefSeq" id="WP_224453440.1">
    <property type="nucleotide sequence ID" value="NZ_BAAAGG010000005.1"/>
</dbReference>
<dbReference type="EMBL" id="BAAAGG010000005">
    <property type="protein sequence ID" value="GAA0754924.1"/>
    <property type="molecule type" value="Genomic_DNA"/>
</dbReference>
<evidence type="ECO:0000256" key="1">
    <source>
        <dbReference type="SAM" id="Phobius"/>
    </source>
</evidence>
<keyword evidence="1" id="KW-0812">Transmembrane</keyword>
<comment type="caution">
    <text evidence="2">The sequence shown here is derived from an EMBL/GenBank/DDBJ whole genome shotgun (WGS) entry which is preliminary data.</text>
</comment>
<evidence type="ECO:0000313" key="3">
    <source>
        <dbReference type="Proteomes" id="UP001500185"/>
    </source>
</evidence>
<keyword evidence="1" id="KW-0472">Membrane</keyword>